<protein>
    <submittedName>
        <fullName evidence="3">Uncharacterized protein</fullName>
    </submittedName>
</protein>
<dbReference type="AlphaFoldDB" id="A0A9W9LHS2"/>
<reference evidence="3" key="1">
    <citation type="submission" date="2022-11" db="EMBL/GenBank/DDBJ databases">
        <authorList>
            <person name="Petersen C."/>
        </authorList>
    </citation>
    <scope>NUCLEOTIDE SEQUENCE</scope>
    <source>
        <strain evidence="3">IBT 21917</strain>
    </source>
</reference>
<dbReference type="OrthoDB" id="3501153at2759"/>
<feature type="transmembrane region" description="Helical" evidence="2">
    <location>
        <begin position="43"/>
        <end position="66"/>
    </location>
</feature>
<organism evidence="3 4">
    <name type="scientific">Penicillium capsulatum</name>
    <dbReference type="NCBI Taxonomy" id="69766"/>
    <lineage>
        <taxon>Eukaryota</taxon>
        <taxon>Fungi</taxon>
        <taxon>Dikarya</taxon>
        <taxon>Ascomycota</taxon>
        <taxon>Pezizomycotina</taxon>
        <taxon>Eurotiomycetes</taxon>
        <taxon>Eurotiomycetidae</taxon>
        <taxon>Eurotiales</taxon>
        <taxon>Aspergillaceae</taxon>
        <taxon>Penicillium</taxon>
    </lineage>
</organism>
<dbReference type="Proteomes" id="UP001146351">
    <property type="component" value="Unassembled WGS sequence"/>
</dbReference>
<feature type="region of interest" description="Disordered" evidence="1">
    <location>
        <begin position="1"/>
        <end position="27"/>
    </location>
</feature>
<keyword evidence="4" id="KW-1185">Reference proteome</keyword>
<evidence type="ECO:0000313" key="4">
    <source>
        <dbReference type="Proteomes" id="UP001146351"/>
    </source>
</evidence>
<dbReference type="InterPro" id="IPR053008">
    <property type="entry name" value="Phomopsin_biosynth_assoc"/>
</dbReference>
<keyword evidence="2" id="KW-1133">Transmembrane helix</keyword>
<evidence type="ECO:0000256" key="1">
    <source>
        <dbReference type="SAM" id="MobiDB-lite"/>
    </source>
</evidence>
<reference evidence="3" key="2">
    <citation type="journal article" date="2023" name="IMA Fungus">
        <title>Comparative genomic study of the Penicillium genus elucidates a diverse pangenome and 15 lateral gene transfer events.</title>
        <authorList>
            <person name="Petersen C."/>
            <person name="Sorensen T."/>
            <person name="Nielsen M.R."/>
            <person name="Sondergaard T.E."/>
            <person name="Sorensen J.L."/>
            <person name="Fitzpatrick D.A."/>
            <person name="Frisvad J.C."/>
            <person name="Nielsen K.L."/>
        </authorList>
    </citation>
    <scope>NUCLEOTIDE SEQUENCE</scope>
    <source>
        <strain evidence="3">IBT 21917</strain>
    </source>
</reference>
<gene>
    <name evidence="3" type="ORF">N7492_009281</name>
</gene>
<dbReference type="PANTHER" id="PTHR35896">
    <property type="entry name" value="IG-LIKE DOMAIN-CONTAINING PROTEIN"/>
    <property type="match status" value="1"/>
</dbReference>
<dbReference type="PANTHER" id="PTHR35896:SF3">
    <property type="entry name" value="MAJOR FACILITATOR SUPERFAMILY TRANSPORTER"/>
    <property type="match status" value="1"/>
</dbReference>
<evidence type="ECO:0000313" key="3">
    <source>
        <dbReference type="EMBL" id="KAJ5156478.1"/>
    </source>
</evidence>
<comment type="caution">
    <text evidence="3">The sequence shown here is derived from an EMBL/GenBank/DDBJ whole genome shotgun (WGS) entry which is preliminary data.</text>
</comment>
<accession>A0A9W9LHS2</accession>
<name>A0A9W9LHS2_9EURO</name>
<sequence>MFPRNYEPLSKSDHDGDNGADSDTTITSRPRRRSVSRFLKRNLGAITITGLLLVVVLLIVCDLVFISVKLPSKFVLVNQAPTSDEGPGRRQCLPPAPRTILTCGNSTAEAKSLGCTYDPLTACWLPEQCPRDFTDEFAHFNDGKPFIYYYDEAATRQMKDYEEVGMNENGFYWTSVREHLVHCLYLLRRGHDVHMRGDRLDSMLGNIEHVDHCTDFLANWFRRDDPALNHIGTQGKTNCFMSCS</sequence>
<keyword evidence="2" id="KW-0472">Membrane</keyword>
<proteinExistence type="predicted"/>
<dbReference type="EMBL" id="JAPQKO010000006">
    <property type="protein sequence ID" value="KAJ5156478.1"/>
    <property type="molecule type" value="Genomic_DNA"/>
</dbReference>
<evidence type="ECO:0000256" key="2">
    <source>
        <dbReference type="SAM" id="Phobius"/>
    </source>
</evidence>
<keyword evidence="2" id="KW-0812">Transmembrane</keyword>